<proteinExistence type="predicted"/>
<accession>A0A285E8Z0</accession>
<keyword evidence="1" id="KW-0472">Membrane</keyword>
<feature type="transmembrane region" description="Helical" evidence="1">
    <location>
        <begin position="59"/>
        <end position="79"/>
    </location>
</feature>
<reference evidence="2 3" key="1">
    <citation type="submission" date="2017-09" db="EMBL/GenBank/DDBJ databases">
        <authorList>
            <person name="Ehlers B."/>
            <person name="Leendertz F.H."/>
        </authorList>
    </citation>
    <scope>NUCLEOTIDE SEQUENCE [LARGE SCALE GENOMIC DNA]</scope>
    <source>
        <strain evidence="2 3">DSM 46844</strain>
    </source>
</reference>
<name>A0A285E8Z0_9ACTN</name>
<evidence type="ECO:0000313" key="2">
    <source>
        <dbReference type="EMBL" id="SNX95477.1"/>
    </source>
</evidence>
<feature type="transmembrane region" description="Helical" evidence="1">
    <location>
        <begin position="236"/>
        <end position="256"/>
    </location>
</feature>
<dbReference type="EMBL" id="OBDO01000002">
    <property type="protein sequence ID" value="SNX95477.1"/>
    <property type="molecule type" value="Genomic_DNA"/>
</dbReference>
<keyword evidence="3" id="KW-1185">Reference proteome</keyword>
<feature type="transmembrane region" description="Helical" evidence="1">
    <location>
        <begin position="129"/>
        <end position="149"/>
    </location>
</feature>
<feature type="transmembrane region" description="Helical" evidence="1">
    <location>
        <begin position="91"/>
        <end position="109"/>
    </location>
</feature>
<feature type="transmembrane region" description="Helical" evidence="1">
    <location>
        <begin position="262"/>
        <end position="285"/>
    </location>
</feature>
<evidence type="ECO:0000313" key="3">
    <source>
        <dbReference type="Proteomes" id="UP000219514"/>
    </source>
</evidence>
<dbReference type="AlphaFoldDB" id="A0A285E8Z0"/>
<protein>
    <submittedName>
        <fullName evidence="2">Uncharacterized protein</fullName>
    </submittedName>
</protein>
<keyword evidence="1" id="KW-1133">Transmembrane helix</keyword>
<organism evidence="2 3">
    <name type="scientific">Geodermatophilus sabuli</name>
    <dbReference type="NCBI Taxonomy" id="1564158"/>
    <lineage>
        <taxon>Bacteria</taxon>
        <taxon>Bacillati</taxon>
        <taxon>Actinomycetota</taxon>
        <taxon>Actinomycetes</taxon>
        <taxon>Geodermatophilales</taxon>
        <taxon>Geodermatophilaceae</taxon>
        <taxon>Geodermatophilus</taxon>
    </lineage>
</organism>
<gene>
    <name evidence="2" type="ORF">SAMN06893097_102173</name>
</gene>
<dbReference type="RefSeq" id="WP_172442321.1">
    <property type="nucleotide sequence ID" value="NZ_JACHXB010000003.1"/>
</dbReference>
<dbReference type="Proteomes" id="UP000219514">
    <property type="component" value="Unassembled WGS sequence"/>
</dbReference>
<feature type="transmembrane region" description="Helical" evidence="1">
    <location>
        <begin position="209"/>
        <end position="229"/>
    </location>
</feature>
<feature type="transmembrane region" description="Helical" evidence="1">
    <location>
        <begin position="24"/>
        <end position="44"/>
    </location>
</feature>
<evidence type="ECO:0000256" key="1">
    <source>
        <dbReference type="SAM" id="Phobius"/>
    </source>
</evidence>
<keyword evidence="1" id="KW-0812">Transmembrane</keyword>
<feature type="transmembrane region" description="Helical" evidence="1">
    <location>
        <begin position="170"/>
        <end position="189"/>
    </location>
</feature>
<sequence length="294" mass="31117">MDTSATYTEAPAPPVRRLVPAMRALLVVFAVLTAMAVGSLFVLAEQTDETFAWTIRPPLTAAFLGAGYAAGCVLVVLSLRDGVWARTRVPMLTILVFVVLTLVATLVHVNRMHFDDDFGGLPLLPKVAAWFWLAVYVVVPVGMVVLIWWQERAPGDDPPPLDPVPRPLRIALAAESAVLLGVGLALFVVPTSATTLWPWPLTPFTGRVIAAWLVAFGVATALAAVAGDLGRLRTAAIAYTVFGVLVAVAVVRYSGAVAWSGLAAWGFAVLVVVVIATGAAGWRLARSPSGRHHG</sequence>